<evidence type="ECO:0000256" key="3">
    <source>
        <dbReference type="ARBA" id="ARBA00023015"/>
    </source>
</evidence>
<dbReference type="PANTHER" id="PTHR46577:SF1">
    <property type="entry name" value="HTH-TYPE TRANSCRIPTIONAL REGULATORY PROTEIN GABR"/>
    <property type="match status" value="1"/>
</dbReference>
<dbReference type="CDD" id="cd07377">
    <property type="entry name" value="WHTH_GntR"/>
    <property type="match status" value="1"/>
</dbReference>
<evidence type="ECO:0000256" key="1">
    <source>
        <dbReference type="ARBA" id="ARBA00005384"/>
    </source>
</evidence>
<evidence type="ECO:0000313" key="7">
    <source>
        <dbReference type="EMBL" id="SQI39147.1"/>
    </source>
</evidence>
<feature type="domain" description="HTH gntR-type" evidence="6">
    <location>
        <begin position="16"/>
        <end position="84"/>
    </location>
</feature>
<comment type="similarity">
    <text evidence="1">In the C-terminal section; belongs to the class-I pyridoxal-phosphate-dependent aminotransferase family.</text>
</comment>
<dbReference type="Proteomes" id="UP000249005">
    <property type="component" value="Chromosome 1"/>
</dbReference>
<dbReference type="SUPFAM" id="SSF46785">
    <property type="entry name" value="Winged helix' DNA-binding domain"/>
    <property type="match status" value="1"/>
</dbReference>
<proteinExistence type="inferred from homology"/>
<dbReference type="EMBL" id="LS483470">
    <property type="protein sequence ID" value="SQI39147.1"/>
    <property type="molecule type" value="Genomic_DNA"/>
</dbReference>
<dbReference type="PANTHER" id="PTHR46577">
    <property type="entry name" value="HTH-TYPE TRANSCRIPTIONAL REGULATORY PROTEIN GABR"/>
    <property type="match status" value="1"/>
</dbReference>
<dbReference type="SMART" id="SM00345">
    <property type="entry name" value="HTH_GNTR"/>
    <property type="match status" value="1"/>
</dbReference>
<dbReference type="AlphaFoldDB" id="A0A2X4UH03"/>
<evidence type="ECO:0000259" key="6">
    <source>
        <dbReference type="PROSITE" id="PS50949"/>
    </source>
</evidence>
<dbReference type="Pfam" id="PF00392">
    <property type="entry name" value="GntR"/>
    <property type="match status" value="1"/>
</dbReference>
<accession>A0A2X4UH03</accession>
<evidence type="ECO:0000256" key="4">
    <source>
        <dbReference type="ARBA" id="ARBA00023125"/>
    </source>
</evidence>
<dbReference type="InterPro" id="IPR015421">
    <property type="entry name" value="PyrdxlP-dep_Trfase_major"/>
</dbReference>
<evidence type="ECO:0000313" key="8">
    <source>
        <dbReference type="Proteomes" id="UP000249005"/>
    </source>
</evidence>
<dbReference type="CDD" id="cd00609">
    <property type="entry name" value="AAT_like"/>
    <property type="match status" value="1"/>
</dbReference>
<dbReference type="InterPro" id="IPR051446">
    <property type="entry name" value="HTH_trans_reg/aminotransferase"/>
</dbReference>
<dbReference type="GO" id="GO:0030170">
    <property type="term" value="F:pyridoxal phosphate binding"/>
    <property type="evidence" value="ECO:0007669"/>
    <property type="project" value="InterPro"/>
</dbReference>
<name>A0A2X4UH03_9GAMM</name>
<dbReference type="InterPro" id="IPR036388">
    <property type="entry name" value="WH-like_DNA-bd_sf"/>
</dbReference>
<dbReference type="InterPro" id="IPR004839">
    <property type="entry name" value="Aminotransferase_I/II_large"/>
</dbReference>
<dbReference type="SUPFAM" id="SSF53383">
    <property type="entry name" value="PLP-dependent transferases"/>
    <property type="match status" value="1"/>
</dbReference>
<keyword evidence="8" id="KW-1185">Reference proteome</keyword>
<dbReference type="GO" id="GO:0003677">
    <property type="term" value="F:DNA binding"/>
    <property type="evidence" value="ECO:0007669"/>
    <property type="project" value="UniProtKB-KW"/>
</dbReference>
<dbReference type="PROSITE" id="PS50949">
    <property type="entry name" value="HTH_GNTR"/>
    <property type="match status" value="1"/>
</dbReference>
<evidence type="ECO:0000256" key="5">
    <source>
        <dbReference type="ARBA" id="ARBA00023163"/>
    </source>
</evidence>
<keyword evidence="3" id="KW-0805">Transcription regulation</keyword>
<protein>
    <submittedName>
        <fullName evidence="7">HTH-type transcriptional regulatory protein gabR</fullName>
    </submittedName>
</protein>
<dbReference type="InterPro" id="IPR015424">
    <property type="entry name" value="PyrdxlP-dep_Trfase"/>
</dbReference>
<keyword evidence="5" id="KW-0804">Transcription</keyword>
<keyword evidence="4" id="KW-0238">DNA-binding</keyword>
<dbReference type="GO" id="GO:0003700">
    <property type="term" value="F:DNA-binding transcription factor activity"/>
    <property type="evidence" value="ECO:0007669"/>
    <property type="project" value="InterPro"/>
</dbReference>
<dbReference type="PRINTS" id="PR00035">
    <property type="entry name" value="HTHGNTR"/>
</dbReference>
<sequence length="480" mass="52797">MYSILANLSRERRQLEPLHRQIYQRLKEAIIQGTLAPNSRLPSLRGLASDLGVARATVENAYSALIAEGFLQSRGQAGTYVSAQLTKASILSATAAKKPTAAVPATAFYSSESSRPFQLGLPALDMFPRALWQRLVTRRLRASTAASLSLPALNGLFELREAIAHYLHVSRSIVCSPEQIFICAGYPTALDMILKTLLQPGDAVWHEDPGYPVTSSLLALSGMQPVPVAVDEQGMDIAAGAAACPNARMAILTPTHQSPLGVSLSLERRLALLDWANSRSSWIVEDDYDSEFRYHGRPLPPLKSIDRQNSVLYIGTFSKALFPALRLAYLVVPDELVTAFEATNRLHVCASPPLIQGGVADFIHQGHFYRHLKRMRVLYRQRREWLAQALEQQLGDFLEVVPQAGGIQLLTKLKCALSDIEIAQHAWQQGLAVQALSHWQTTESVEQGLLVGFANFTNPEETERAVSHLATIVRRLAAGQ</sequence>
<evidence type="ECO:0000256" key="2">
    <source>
        <dbReference type="ARBA" id="ARBA00022898"/>
    </source>
</evidence>
<dbReference type="Gene3D" id="1.10.10.10">
    <property type="entry name" value="Winged helix-like DNA-binding domain superfamily/Winged helix DNA-binding domain"/>
    <property type="match status" value="1"/>
</dbReference>
<dbReference type="InterPro" id="IPR036390">
    <property type="entry name" value="WH_DNA-bd_sf"/>
</dbReference>
<reference evidence="7 8" key="1">
    <citation type="submission" date="2018-06" db="EMBL/GenBank/DDBJ databases">
        <authorList>
            <consortium name="Pathogen Informatics"/>
            <person name="Doyle S."/>
        </authorList>
    </citation>
    <scope>NUCLEOTIDE SEQUENCE [LARGE SCALE GENOMIC DNA]</scope>
    <source>
        <strain evidence="7 8">NCTC12151</strain>
    </source>
</reference>
<keyword evidence="2" id="KW-0663">Pyridoxal phosphate</keyword>
<organism evidence="7 8">
    <name type="scientific">Leminorella richardii</name>
    <dbReference type="NCBI Taxonomy" id="158841"/>
    <lineage>
        <taxon>Bacteria</taxon>
        <taxon>Pseudomonadati</taxon>
        <taxon>Pseudomonadota</taxon>
        <taxon>Gammaproteobacteria</taxon>
        <taxon>Enterobacterales</taxon>
        <taxon>Budviciaceae</taxon>
        <taxon>Leminorella</taxon>
    </lineage>
</organism>
<dbReference type="InterPro" id="IPR000524">
    <property type="entry name" value="Tscrpt_reg_HTH_GntR"/>
</dbReference>
<gene>
    <name evidence="7" type="primary">gabR_2</name>
    <name evidence="7" type="ORF">NCTC12151_01349</name>
</gene>
<dbReference type="Pfam" id="PF00155">
    <property type="entry name" value="Aminotran_1_2"/>
    <property type="match status" value="1"/>
</dbReference>
<dbReference type="Gene3D" id="3.40.640.10">
    <property type="entry name" value="Type I PLP-dependent aspartate aminotransferase-like (Major domain)"/>
    <property type="match status" value="1"/>
</dbReference>
<dbReference type="KEGG" id="lri:NCTC12151_01349"/>